<accession>A0A6B9X1H3</accession>
<sequence>MPNFNKNVELRRVHGLPIPKNANKCAKGSKHGLYFFWRGNWFFTVIPGYYIDVHGDKETQERCVHSAIGNNKIENLEIV</sequence>
<feature type="domain" description="DUF7274" evidence="1">
    <location>
        <begin position="1"/>
        <end position="76"/>
    </location>
</feature>
<dbReference type="EMBL" id="MN850602">
    <property type="protein sequence ID" value="QHR69961.1"/>
    <property type="molecule type" value="Genomic_DNA"/>
</dbReference>
<gene>
    <name evidence="2" type="ORF">damhaus_46</name>
</gene>
<evidence type="ECO:0000313" key="2">
    <source>
        <dbReference type="EMBL" id="QHR69961.1"/>
    </source>
</evidence>
<name>A0A6B9X1H3_9CAUD</name>
<proteinExistence type="predicted"/>
<organism evidence="2 3">
    <name type="scientific">Escherichia phage damhaus</name>
    <dbReference type="NCBI Taxonomy" id="2696389"/>
    <lineage>
        <taxon>Viruses</taxon>
        <taxon>Duplodnaviria</taxon>
        <taxon>Heunggongvirae</taxon>
        <taxon>Uroviricota</taxon>
        <taxon>Caudoviricetes</taxon>
        <taxon>Drexlerviridae</taxon>
        <taxon>Tempevirinae</taxon>
        <taxon>Hanrivervirus</taxon>
        <taxon>Hanrivervirus damhaus</taxon>
    </lineage>
</organism>
<reference evidence="3" key="1">
    <citation type="submission" date="2019-12" db="EMBL/GenBank/DDBJ databases">
        <authorList>
            <person name="Olsen N.S."/>
            <person name="Junco L.M.F."/>
            <person name="Kot W."/>
            <person name="Hansen L.H."/>
        </authorList>
    </citation>
    <scope>NUCLEOTIDE SEQUENCE [LARGE SCALE GENOMIC DNA]</scope>
</reference>
<protein>
    <recommendedName>
        <fullName evidence="1">DUF7274 domain-containing protein</fullName>
    </recommendedName>
</protein>
<evidence type="ECO:0000313" key="3">
    <source>
        <dbReference type="Proteomes" id="UP000464073"/>
    </source>
</evidence>
<dbReference type="Pfam" id="PF23939">
    <property type="entry name" value="DUF7274"/>
    <property type="match status" value="1"/>
</dbReference>
<dbReference type="InterPro" id="IPR055698">
    <property type="entry name" value="DUF7274"/>
</dbReference>
<keyword evidence="3" id="KW-1185">Reference proteome</keyword>
<evidence type="ECO:0000259" key="1">
    <source>
        <dbReference type="Pfam" id="PF23939"/>
    </source>
</evidence>
<dbReference type="Proteomes" id="UP000464073">
    <property type="component" value="Genome"/>
</dbReference>